<feature type="compositionally biased region" description="Pro residues" evidence="1">
    <location>
        <begin position="18"/>
        <end position="28"/>
    </location>
</feature>
<keyword evidence="3" id="KW-1185">Reference proteome</keyword>
<reference evidence="2 3" key="1">
    <citation type="submission" date="2023-03" db="EMBL/GenBank/DDBJ databases">
        <title>Mating type loci evolution in Malassezia.</title>
        <authorList>
            <person name="Coelho M.A."/>
        </authorList>
    </citation>
    <scope>NUCLEOTIDE SEQUENCE [LARGE SCALE GENOMIC DNA]</scope>
    <source>
        <strain evidence="2 3">CBS 13387</strain>
    </source>
</reference>
<proteinExistence type="predicted"/>
<evidence type="ECO:0000256" key="1">
    <source>
        <dbReference type="SAM" id="MobiDB-lite"/>
    </source>
</evidence>
<organism evidence="2 3">
    <name type="scientific">Malassezia arunalokei</name>
    <dbReference type="NCBI Taxonomy" id="1514897"/>
    <lineage>
        <taxon>Eukaryota</taxon>
        <taxon>Fungi</taxon>
        <taxon>Dikarya</taxon>
        <taxon>Basidiomycota</taxon>
        <taxon>Ustilaginomycotina</taxon>
        <taxon>Malasseziomycetes</taxon>
        <taxon>Malasseziales</taxon>
        <taxon>Malasseziaceae</taxon>
        <taxon>Malassezia</taxon>
    </lineage>
</organism>
<dbReference type="EMBL" id="CP119919">
    <property type="protein sequence ID" value="WFD16394.1"/>
    <property type="molecule type" value="Genomic_DNA"/>
</dbReference>
<dbReference type="Proteomes" id="UP001217582">
    <property type="component" value="Chromosome 4"/>
</dbReference>
<protein>
    <submittedName>
        <fullName evidence="2">Uncharacterized protein</fullName>
    </submittedName>
</protein>
<evidence type="ECO:0000313" key="2">
    <source>
        <dbReference type="EMBL" id="WFD16394.1"/>
    </source>
</evidence>
<gene>
    <name evidence="2" type="ORF">MARU1_002430</name>
</gene>
<evidence type="ECO:0000313" key="3">
    <source>
        <dbReference type="Proteomes" id="UP001217582"/>
    </source>
</evidence>
<dbReference type="AlphaFoldDB" id="A0AAJ5Z1T7"/>
<feature type="region of interest" description="Disordered" evidence="1">
    <location>
        <begin position="11"/>
        <end position="32"/>
    </location>
</feature>
<name>A0AAJ5Z1T7_9BASI</name>
<sequence>MLPFVPRSIAGTKRVHPPGRPPPPPPLPRAQCHASRDMRPVAAALLNLLSPWWAAQRGAYGGNKALAELVQLATKQDVHVMRFLANPVLQRLGCTSSADLCAALEALYALHVVQQGRDAFHVRLAAADHVQVVFLEHAVEHACDALELAESVASLVDAPHVYAVVSPTATPKQVELPRRPMRDALVCLDAASAEKLLLRYGWTYTSRPFGPSARCMTWDQFEQRRAEYEAWRQELVRQNIQATRAAPHDHTDYPQHTIVAVMTAQSVAADALKSRLAAVAPNAIDYVDAQNPSVVA</sequence>
<accession>A0AAJ5Z1T7</accession>